<comment type="caution">
    <text evidence="7">The sequence shown here is derived from an EMBL/GenBank/DDBJ whole genome shotgun (WGS) entry which is preliminary data.</text>
</comment>
<feature type="transmembrane region" description="Helical" evidence="6">
    <location>
        <begin position="57"/>
        <end position="82"/>
    </location>
</feature>
<evidence type="ECO:0000313" key="8">
    <source>
        <dbReference type="Proteomes" id="UP000022447"/>
    </source>
</evidence>
<evidence type="ECO:0000256" key="1">
    <source>
        <dbReference type="ARBA" id="ARBA00004141"/>
    </source>
</evidence>
<dbReference type="EMBL" id="JALZ01000071">
    <property type="protein sequence ID" value="ETX11439.1"/>
    <property type="molecule type" value="Genomic_DNA"/>
</dbReference>
<comment type="similarity">
    <text evidence="2">Belongs to the autoinducer-2 exporter (AI-2E) (TC 2.A.86) family.</text>
</comment>
<dbReference type="Proteomes" id="UP000022447">
    <property type="component" value="Unassembled WGS sequence"/>
</dbReference>
<name>X7E5X4_9RHOB</name>
<feature type="transmembrane region" description="Helical" evidence="6">
    <location>
        <begin position="227"/>
        <end position="257"/>
    </location>
</feature>
<keyword evidence="8" id="KW-1185">Reference proteome</keyword>
<gene>
    <name evidence="7" type="ORF">OCH239_20070</name>
</gene>
<keyword evidence="4 6" id="KW-1133">Transmembrane helix</keyword>
<feature type="transmembrane region" description="Helical" evidence="6">
    <location>
        <begin position="140"/>
        <end position="162"/>
    </location>
</feature>
<evidence type="ECO:0008006" key="9">
    <source>
        <dbReference type="Google" id="ProtNLM"/>
    </source>
</evidence>
<evidence type="ECO:0000256" key="2">
    <source>
        <dbReference type="ARBA" id="ARBA00009773"/>
    </source>
</evidence>
<evidence type="ECO:0000313" key="7">
    <source>
        <dbReference type="EMBL" id="ETX11439.1"/>
    </source>
</evidence>
<dbReference type="GO" id="GO:0055085">
    <property type="term" value="P:transmembrane transport"/>
    <property type="evidence" value="ECO:0007669"/>
    <property type="project" value="TreeGrafter"/>
</dbReference>
<evidence type="ECO:0000256" key="6">
    <source>
        <dbReference type="SAM" id="Phobius"/>
    </source>
</evidence>
<dbReference type="InterPro" id="IPR002549">
    <property type="entry name" value="AI-2E-like"/>
</dbReference>
<dbReference type="PANTHER" id="PTHR21716">
    <property type="entry name" value="TRANSMEMBRANE PROTEIN"/>
    <property type="match status" value="1"/>
</dbReference>
<evidence type="ECO:0000256" key="4">
    <source>
        <dbReference type="ARBA" id="ARBA00022989"/>
    </source>
</evidence>
<dbReference type="AlphaFoldDB" id="X7E5X4"/>
<evidence type="ECO:0000256" key="5">
    <source>
        <dbReference type="ARBA" id="ARBA00023136"/>
    </source>
</evidence>
<dbReference type="PANTHER" id="PTHR21716:SF16">
    <property type="entry name" value="BLL1467 PROTEIN"/>
    <property type="match status" value="1"/>
</dbReference>
<feature type="transmembrane region" description="Helical" evidence="6">
    <location>
        <begin position="297"/>
        <end position="325"/>
    </location>
</feature>
<organism evidence="7 8">
    <name type="scientific">Roseivivax halodurans JCM 10272</name>
    <dbReference type="NCBI Taxonomy" id="1449350"/>
    <lineage>
        <taxon>Bacteria</taxon>
        <taxon>Pseudomonadati</taxon>
        <taxon>Pseudomonadota</taxon>
        <taxon>Alphaproteobacteria</taxon>
        <taxon>Rhodobacterales</taxon>
        <taxon>Roseobacteraceae</taxon>
        <taxon>Roseivivax</taxon>
    </lineage>
</organism>
<dbReference type="eggNOG" id="COG0628">
    <property type="taxonomic scope" value="Bacteria"/>
</dbReference>
<feature type="transmembrane region" description="Helical" evidence="6">
    <location>
        <begin position="199"/>
        <end position="221"/>
    </location>
</feature>
<dbReference type="PATRIC" id="fig|1449350.3.peg.4183"/>
<accession>X7E5X4</accession>
<keyword evidence="5 6" id="KW-0472">Membrane</keyword>
<reference evidence="7 8" key="1">
    <citation type="submission" date="2014-01" db="EMBL/GenBank/DDBJ databases">
        <title>Roseivivax halodurans JCM 10272 Genome Sequencing.</title>
        <authorList>
            <person name="Lai Q."/>
            <person name="Li G."/>
            <person name="Shao Z."/>
        </authorList>
    </citation>
    <scope>NUCLEOTIDE SEQUENCE [LARGE SCALE GENOMIC DNA]</scope>
    <source>
        <strain evidence="7 8">JCM 10272</strain>
    </source>
</reference>
<dbReference type="GO" id="GO:0016020">
    <property type="term" value="C:membrane"/>
    <property type="evidence" value="ECO:0007669"/>
    <property type="project" value="UniProtKB-SubCell"/>
</dbReference>
<proteinExistence type="inferred from homology"/>
<feature type="transmembrane region" description="Helical" evidence="6">
    <location>
        <begin position="12"/>
        <end position="37"/>
    </location>
</feature>
<keyword evidence="3 6" id="KW-0812">Transmembrane</keyword>
<protein>
    <recommendedName>
        <fullName evidence="9">Transporter</fullName>
    </recommendedName>
</protein>
<comment type="subcellular location">
    <subcellularLocation>
        <location evidence="1">Membrane</location>
        <topology evidence="1">Multi-pass membrane protein</topology>
    </subcellularLocation>
</comment>
<sequence length="360" mass="37962">MVRRTNRLMAGILIILVGGAFYAAAAFFMPVILALLITMTLSPLVRSLNRRGLSEGIAAGLVVLFFGLGVAGAFAALGTPFFDLVEDAPRMMAEVHEKYERIRAPITTVTDVAEQVDSATSGGGGIQQVTVQQPGILSQVAGSALSIMTTTVIVIILTLFLLASGNHFAEQIVKSFGSLTDKKRALRTVRDIEGEISRYLLTITLINAGLGVAVGIAMWLLGMPTPLLWGVLAAVLNFLPYIGSLGGITIVGIVSLATFPSMGTALLPPLAYFACTALEGQIVTPTVVGRRLRINTVAVFIAVAFWSFLWSIAGALMAVPILVFLKVLCDNVPALHGLGRFLSAEADDEPEPPSSLSVGP</sequence>
<dbReference type="Pfam" id="PF01594">
    <property type="entry name" value="AI-2E_transport"/>
    <property type="match status" value="1"/>
</dbReference>
<evidence type="ECO:0000256" key="3">
    <source>
        <dbReference type="ARBA" id="ARBA00022692"/>
    </source>
</evidence>